<comment type="caution">
    <text evidence="5">The sequence shown here is derived from an EMBL/GenBank/DDBJ whole genome shotgun (WGS) entry which is preliminary data.</text>
</comment>
<dbReference type="PANTHER" id="PTHR30469:SF36">
    <property type="entry name" value="BLL3903 PROTEIN"/>
    <property type="match status" value="1"/>
</dbReference>
<dbReference type="OrthoDB" id="9806939at2"/>
<dbReference type="GO" id="GO:0015562">
    <property type="term" value="F:efflux transmembrane transporter activity"/>
    <property type="evidence" value="ECO:0007669"/>
    <property type="project" value="TreeGrafter"/>
</dbReference>
<comment type="similarity">
    <text evidence="1">Belongs to the membrane fusion protein (MFP) (TC 8.A.1) family.</text>
</comment>
<evidence type="ECO:0000259" key="4">
    <source>
        <dbReference type="Pfam" id="PF25954"/>
    </source>
</evidence>
<accession>F5IXG3</accession>
<evidence type="ECO:0000259" key="3">
    <source>
        <dbReference type="Pfam" id="PF25917"/>
    </source>
</evidence>
<dbReference type="Gene3D" id="2.40.30.170">
    <property type="match status" value="1"/>
</dbReference>
<name>F5IXG3_9BACT</name>
<protein>
    <submittedName>
        <fullName evidence="5">Uncharacterized protein</fullName>
    </submittedName>
</protein>
<dbReference type="RefSeq" id="WP_006799295.1">
    <property type="nucleotide sequence ID" value="NZ_GL891982.1"/>
</dbReference>
<dbReference type="AlphaFoldDB" id="F5IXG3"/>
<dbReference type="InterPro" id="IPR006143">
    <property type="entry name" value="RND_pump_MFP"/>
</dbReference>
<dbReference type="Gene3D" id="2.40.50.100">
    <property type="match status" value="1"/>
</dbReference>
<organism evidence="5 6">
    <name type="scientific">Dysgonomonas gadei ATCC BAA-286</name>
    <dbReference type="NCBI Taxonomy" id="742766"/>
    <lineage>
        <taxon>Bacteria</taxon>
        <taxon>Pseudomonadati</taxon>
        <taxon>Bacteroidota</taxon>
        <taxon>Bacteroidia</taxon>
        <taxon>Bacteroidales</taxon>
        <taxon>Dysgonomonadaceae</taxon>
        <taxon>Dysgonomonas</taxon>
    </lineage>
</organism>
<dbReference type="EMBL" id="ADLV01000019">
    <property type="protein sequence ID" value="EGK02146.1"/>
    <property type="molecule type" value="Genomic_DNA"/>
</dbReference>
<evidence type="ECO:0000256" key="2">
    <source>
        <dbReference type="SAM" id="Coils"/>
    </source>
</evidence>
<dbReference type="eggNOG" id="COG0845">
    <property type="taxonomic scope" value="Bacteria"/>
</dbReference>
<evidence type="ECO:0000256" key="1">
    <source>
        <dbReference type="ARBA" id="ARBA00009477"/>
    </source>
</evidence>
<dbReference type="STRING" id="742766.HMPREF9455_01780"/>
<dbReference type="Gene3D" id="1.10.287.470">
    <property type="entry name" value="Helix hairpin bin"/>
    <property type="match status" value="1"/>
</dbReference>
<sequence>MNRKTKIALVVVIVLLIAGMAFYPKIKEIVSPGEEISPTIQDSSPGGNRLRNTLNVNAMILKPDNLTETIREKGLLIPDEEVDLSFETSGKITEIHFNEGSNVRKGQLLAKVNDKPLQAELKKLKAQVPLAQDRVFRQKALLAKDAVSQEAYESVNTELDKLMADIELTESRIAQTELRAPFDGIVGLRLVSEGTYASPSTIVTRLTKISPLKVEFSVGEAYVNNIKAGTPITFTFDNDLSTYGATVYAVESNLDKVTLTLKARALYPNVGGRLKPGLSTNIEIRLQEIKNTIVVPSLSTIAEMGRDIAYIYKEGKAHQVTLKKGMRTAASVQVLNGLSVGDTLLVTGVMQLRDGLPVTIDNFVDNN</sequence>
<dbReference type="GO" id="GO:1990281">
    <property type="term" value="C:efflux pump complex"/>
    <property type="evidence" value="ECO:0007669"/>
    <property type="project" value="TreeGrafter"/>
</dbReference>
<dbReference type="NCBIfam" id="TIGR01730">
    <property type="entry name" value="RND_mfp"/>
    <property type="match status" value="1"/>
</dbReference>
<keyword evidence="6" id="KW-1185">Reference proteome</keyword>
<evidence type="ECO:0000313" key="6">
    <source>
        <dbReference type="Proteomes" id="UP000004913"/>
    </source>
</evidence>
<evidence type="ECO:0000313" key="5">
    <source>
        <dbReference type="EMBL" id="EGK02146.1"/>
    </source>
</evidence>
<gene>
    <name evidence="5" type="ORF">HMPREF9455_01780</name>
</gene>
<feature type="coiled-coil region" evidence="2">
    <location>
        <begin position="152"/>
        <end position="179"/>
    </location>
</feature>
<dbReference type="Pfam" id="PF25954">
    <property type="entry name" value="Beta-barrel_RND_2"/>
    <property type="match status" value="1"/>
</dbReference>
<feature type="domain" description="CusB-like beta-barrel" evidence="4">
    <location>
        <begin position="214"/>
        <end position="285"/>
    </location>
</feature>
<proteinExistence type="inferred from homology"/>
<dbReference type="HOGENOM" id="CLU_018816_1_2_10"/>
<reference evidence="5 6" key="1">
    <citation type="submission" date="2011-04" db="EMBL/GenBank/DDBJ databases">
        <title>The Genome Sequence of Dysgonomonas gadei ATCC BAA-286.</title>
        <authorList>
            <consortium name="The Broad Institute Genome Sequencing Platform"/>
            <person name="Earl A."/>
            <person name="Ward D."/>
            <person name="Feldgarden M."/>
            <person name="Gevers D."/>
            <person name="Pudlo N."/>
            <person name="Martens E."/>
            <person name="Allen-Vercoe E."/>
            <person name="Young S.K."/>
            <person name="Zeng Q."/>
            <person name="Gargeya S."/>
            <person name="Fitzgerald M."/>
            <person name="Haas B."/>
            <person name="Abouelleil A."/>
            <person name="Alvarado L."/>
            <person name="Arachchi H.M."/>
            <person name="Berlin A."/>
            <person name="Brown A."/>
            <person name="Chapman S.B."/>
            <person name="Chen Z."/>
            <person name="Dunbar C."/>
            <person name="Freedman E."/>
            <person name="Gearin G."/>
            <person name="Gellesch M."/>
            <person name="Goldberg J."/>
            <person name="Griggs A."/>
            <person name="Gujja S."/>
            <person name="Heiman D."/>
            <person name="Howarth C."/>
            <person name="Larson L."/>
            <person name="Lui A."/>
            <person name="MacDonald P.J.P."/>
            <person name="Mehta T."/>
            <person name="Montmayeur A."/>
            <person name="Murphy C."/>
            <person name="Neiman D."/>
            <person name="Pearson M."/>
            <person name="Priest M."/>
            <person name="Roberts A."/>
            <person name="Saif S."/>
            <person name="Shea T."/>
            <person name="Shenoy N."/>
            <person name="Sisk P."/>
            <person name="Stolte C."/>
            <person name="Sykes S."/>
            <person name="Yandava C."/>
            <person name="Wortman J."/>
            <person name="Nusbaum C."/>
            <person name="Birren B."/>
        </authorList>
    </citation>
    <scope>NUCLEOTIDE SEQUENCE [LARGE SCALE GENOMIC DNA]</scope>
    <source>
        <strain evidence="5 6">ATCC BAA-286</strain>
    </source>
</reference>
<dbReference type="Gene3D" id="2.40.420.20">
    <property type="match status" value="1"/>
</dbReference>
<keyword evidence="2" id="KW-0175">Coiled coil</keyword>
<dbReference type="Pfam" id="PF25917">
    <property type="entry name" value="BSH_RND"/>
    <property type="match status" value="1"/>
</dbReference>
<dbReference type="SUPFAM" id="SSF111369">
    <property type="entry name" value="HlyD-like secretion proteins"/>
    <property type="match status" value="1"/>
</dbReference>
<dbReference type="InterPro" id="IPR058792">
    <property type="entry name" value="Beta-barrel_RND_2"/>
</dbReference>
<dbReference type="InterPro" id="IPR058625">
    <property type="entry name" value="MdtA-like_BSH"/>
</dbReference>
<dbReference type="PANTHER" id="PTHR30469">
    <property type="entry name" value="MULTIDRUG RESISTANCE PROTEIN MDTA"/>
    <property type="match status" value="1"/>
</dbReference>
<feature type="domain" description="Multidrug resistance protein MdtA-like barrel-sandwich hybrid" evidence="3">
    <location>
        <begin position="82"/>
        <end position="198"/>
    </location>
</feature>
<dbReference type="Proteomes" id="UP000004913">
    <property type="component" value="Unassembled WGS sequence"/>
</dbReference>